<organism evidence="1 2">
    <name type="scientific">Hyalomma asiaticum</name>
    <name type="common">Tick</name>
    <dbReference type="NCBI Taxonomy" id="266040"/>
    <lineage>
        <taxon>Eukaryota</taxon>
        <taxon>Metazoa</taxon>
        <taxon>Ecdysozoa</taxon>
        <taxon>Arthropoda</taxon>
        <taxon>Chelicerata</taxon>
        <taxon>Arachnida</taxon>
        <taxon>Acari</taxon>
        <taxon>Parasitiformes</taxon>
        <taxon>Ixodida</taxon>
        <taxon>Ixodoidea</taxon>
        <taxon>Ixodidae</taxon>
        <taxon>Hyalomminae</taxon>
        <taxon>Hyalomma</taxon>
    </lineage>
</organism>
<accession>A0ACB7SZH6</accession>
<reference evidence="1" key="1">
    <citation type="submission" date="2020-05" db="EMBL/GenBank/DDBJ databases">
        <title>Large-scale comparative analyses of tick genomes elucidate their genetic diversity and vector capacities.</title>
        <authorList>
            <person name="Jia N."/>
            <person name="Wang J."/>
            <person name="Shi W."/>
            <person name="Du L."/>
            <person name="Sun Y."/>
            <person name="Zhan W."/>
            <person name="Jiang J."/>
            <person name="Wang Q."/>
            <person name="Zhang B."/>
            <person name="Ji P."/>
            <person name="Sakyi L.B."/>
            <person name="Cui X."/>
            <person name="Yuan T."/>
            <person name="Jiang B."/>
            <person name="Yang W."/>
            <person name="Lam T.T.-Y."/>
            <person name="Chang Q."/>
            <person name="Ding S."/>
            <person name="Wang X."/>
            <person name="Zhu J."/>
            <person name="Ruan X."/>
            <person name="Zhao L."/>
            <person name="Wei J."/>
            <person name="Que T."/>
            <person name="Du C."/>
            <person name="Cheng J."/>
            <person name="Dai P."/>
            <person name="Han X."/>
            <person name="Huang E."/>
            <person name="Gao Y."/>
            <person name="Liu J."/>
            <person name="Shao H."/>
            <person name="Ye R."/>
            <person name="Li L."/>
            <person name="Wei W."/>
            <person name="Wang X."/>
            <person name="Wang C."/>
            <person name="Yang T."/>
            <person name="Huo Q."/>
            <person name="Li W."/>
            <person name="Guo W."/>
            <person name="Chen H."/>
            <person name="Zhou L."/>
            <person name="Ni X."/>
            <person name="Tian J."/>
            <person name="Zhou Y."/>
            <person name="Sheng Y."/>
            <person name="Liu T."/>
            <person name="Pan Y."/>
            <person name="Xia L."/>
            <person name="Li J."/>
            <person name="Zhao F."/>
            <person name="Cao W."/>
        </authorList>
    </citation>
    <scope>NUCLEOTIDE SEQUENCE</scope>
    <source>
        <strain evidence="1">Hyas-2018</strain>
    </source>
</reference>
<name>A0ACB7SZH6_HYAAI</name>
<sequence>MANMIEVTWAQILHQELRMAAMKRCAPPPPPKKNVTTVGDVLVPEDVANLLNKGPKFSLEPDVKGQEWLSLNRQIARKAPEEKYEKCLLDGVDALMKAGGTATTRSGKDPLGKVVDYFQRNKLCLLLSDKEGGFVVMEQVLVLAEDCDMTKVRDCYEEINDDVLNALDRSSANRSYIDNFCKKTRQTCHQHSTLESCPPILQEAIGRMEDSMNAAQELLCKDNQTLLRNLLQSYKFWNINQFARKMKTKMFGCLRESYAPADEADPKPDVDGAIKVLAAFLDRMQCVDARDLSDNTNNNENHDFLGDSDEDMEGEPDAVVTKTNGIGNHKAFEDLRDAATSSVILATGTVTLLSINVIFAQFLV</sequence>
<dbReference type="Proteomes" id="UP000821845">
    <property type="component" value="Chromosome 2"/>
</dbReference>
<protein>
    <submittedName>
        <fullName evidence="1">Uncharacterized protein</fullName>
    </submittedName>
</protein>
<dbReference type="EMBL" id="CM023482">
    <property type="protein sequence ID" value="KAH6940055.1"/>
    <property type="molecule type" value="Genomic_DNA"/>
</dbReference>
<evidence type="ECO:0000313" key="1">
    <source>
        <dbReference type="EMBL" id="KAH6940055.1"/>
    </source>
</evidence>
<proteinExistence type="predicted"/>
<comment type="caution">
    <text evidence="1">The sequence shown here is derived from an EMBL/GenBank/DDBJ whole genome shotgun (WGS) entry which is preliminary data.</text>
</comment>
<gene>
    <name evidence="1" type="ORF">HPB50_024578</name>
</gene>
<keyword evidence="2" id="KW-1185">Reference proteome</keyword>
<evidence type="ECO:0000313" key="2">
    <source>
        <dbReference type="Proteomes" id="UP000821845"/>
    </source>
</evidence>